<gene>
    <name evidence="3" type="ORF">GH723_13255</name>
</gene>
<dbReference type="PANTHER" id="PTHR43174:SF1">
    <property type="entry name" value="UDP-N-ACETYLGLUCOSAMINE 2-EPIMERASE"/>
    <property type="match status" value="1"/>
</dbReference>
<evidence type="ECO:0000313" key="3">
    <source>
        <dbReference type="EMBL" id="QGG97111.1"/>
    </source>
</evidence>
<dbReference type="AlphaFoldDB" id="A0A5Q2RRB7"/>
<evidence type="ECO:0000313" key="4">
    <source>
        <dbReference type="Proteomes" id="UP000334019"/>
    </source>
</evidence>
<sequence length="348" mass="37170">MIKLAPIVRALGPRARVVHTGQHFDDSMSRTFLDQLRIGDPDHHLEVGGLTRGAQIGHATVAIEHLLLETRPDVVVVQGDTNSGLAGALAANAAEIPIVHLEAGLRSFDRAMPEEHNRVLIDALADRCLAPHETNARLLEAEGIAADRIRVTGSTLRDALVDMLPGDDARAALRDDLGVEADRYVLATVHRAENADSEDKLRTILTQLGDLELPVVLPLHPRTRARAAEFDLGGLLDRLTVVEPLGYREFIGLAADCALMVSDSGGVQEEATIVKRPVVIVRNSTERPEILGTFAHLVPVGPGIGDTARELLTDVAATHAALAALPYPYGDDATARCVAAIAELVGGR</sequence>
<dbReference type="KEGG" id="atq:GH723_13255"/>
<organism evidence="3 4">
    <name type="scientific">Actinomarinicola tropica</name>
    <dbReference type="NCBI Taxonomy" id="2789776"/>
    <lineage>
        <taxon>Bacteria</taxon>
        <taxon>Bacillati</taxon>
        <taxon>Actinomycetota</taxon>
        <taxon>Acidimicrobiia</taxon>
        <taxon>Acidimicrobiales</taxon>
        <taxon>Iamiaceae</taxon>
        <taxon>Actinomarinicola</taxon>
    </lineage>
</organism>
<dbReference type="SUPFAM" id="SSF53756">
    <property type="entry name" value="UDP-Glycosyltransferase/glycogen phosphorylase"/>
    <property type="match status" value="1"/>
</dbReference>
<evidence type="ECO:0000259" key="2">
    <source>
        <dbReference type="Pfam" id="PF02350"/>
    </source>
</evidence>
<dbReference type="NCBIfam" id="TIGR00236">
    <property type="entry name" value="wecB"/>
    <property type="match status" value="1"/>
</dbReference>
<accession>A0A5Q2RRB7</accession>
<dbReference type="EC" id="5.1.3.14" evidence="3"/>
<comment type="similarity">
    <text evidence="1">Belongs to the UDP-N-acetylglucosamine 2-epimerase family.</text>
</comment>
<dbReference type="Proteomes" id="UP000334019">
    <property type="component" value="Chromosome"/>
</dbReference>
<dbReference type="PANTHER" id="PTHR43174">
    <property type="entry name" value="UDP-N-ACETYLGLUCOSAMINE 2-EPIMERASE"/>
    <property type="match status" value="1"/>
</dbReference>
<proteinExistence type="inferred from homology"/>
<dbReference type="InterPro" id="IPR003331">
    <property type="entry name" value="UDP_GlcNAc_Epimerase_2_dom"/>
</dbReference>
<protein>
    <submittedName>
        <fullName evidence="3">UDP-N-acetylglucosamine 2-epimerase (Non-hydrolyzing)</fullName>
        <ecNumber evidence="3">5.1.3.14</ecNumber>
    </submittedName>
</protein>
<evidence type="ECO:0000256" key="1">
    <source>
        <dbReference type="RuleBase" id="RU003513"/>
    </source>
</evidence>
<reference evidence="3 4" key="1">
    <citation type="submission" date="2019-11" db="EMBL/GenBank/DDBJ databases">
        <authorList>
            <person name="He Y."/>
        </authorList>
    </citation>
    <scope>NUCLEOTIDE SEQUENCE [LARGE SCALE GENOMIC DNA]</scope>
    <source>
        <strain evidence="3 4">SCSIO 58843</strain>
    </source>
</reference>
<keyword evidence="4" id="KW-1185">Reference proteome</keyword>
<feature type="domain" description="UDP-N-acetylglucosamine 2-epimerase" evidence="2">
    <location>
        <begin position="15"/>
        <end position="341"/>
    </location>
</feature>
<dbReference type="Pfam" id="PF02350">
    <property type="entry name" value="Epimerase_2"/>
    <property type="match status" value="1"/>
</dbReference>
<keyword evidence="1 3" id="KW-0413">Isomerase</keyword>
<dbReference type="Gene3D" id="3.40.50.2000">
    <property type="entry name" value="Glycogen Phosphorylase B"/>
    <property type="match status" value="2"/>
</dbReference>
<dbReference type="CDD" id="cd03786">
    <property type="entry name" value="GTB_UDP-GlcNAc_2-Epimerase"/>
    <property type="match status" value="1"/>
</dbReference>
<name>A0A5Q2RRB7_9ACTN</name>
<dbReference type="InterPro" id="IPR029767">
    <property type="entry name" value="WecB-like"/>
</dbReference>
<dbReference type="GO" id="GO:0008761">
    <property type="term" value="F:UDP-N-acetylglucosamine 2-epimerase activity"/>
    <property type="evidence" value="ECO:0007669"/>
    <property type="project" value="UniProtKB-EC"/>
</dbReference>
<dbReference type="EMBL" id="CP045851">
    <property type="protein sequence ID" value="QGG97111.1"/>
    <property type="molecule type" value="Genomic_DNA"/>
</dbReference>